<dbReference type="GO" id="GO:0046872">
    <property type="term" value="F:metal ion binding"/>
    <property type="evidence" value="ECO:0007669"/>
    <property type="project" value="UniProtKB-KW"/>
</dbReference>
<evidence type="ECO:0000256" key="7">
    <source>
        <dbReference type="ARBA" id="ARBA00022723"/>
    </source>
</evidence>
<evidence type="ECO:0000256" key="11">
    <source>
        <dbReference type="ARBA" id="ARBA00023136"/>
    </source>
</evidence>
<dbReference type="Proteomes" id="UP000305778">
    <property type="component" value="Unassembled WGS sequence"/>
</dbReference>
<dbReference type="GO" id="GO:0009055">
    <property type="term" value="F:electron transfer activity"/>
    <property type="evidence" value="ECO:0007669"/>
    <property type="project" value="InterPro"/>
</dbReference>
<evidence type="ECO:0000256" key="1">
    <source>
        <dbReference type="ARBA" id="ARBA00004651"/>
    </source>
</evidence>
<comment type="similarity">
    <text evidence="2">Belongs to the cytochrome ubiquinol oxidase subunit 1 family.</text>
</comment>
<gene>
    <name evidence="12" type="ORF">FCI23_50690</name>
</gene>
<organism evidence="12 13">
    <name type="scientific">Actinacidiphila oryziradicis</name>
    <dbReference type="NCBI Taxonomy" id="2571141"/>
    <lineage>
        <taxon>Bacteria</taxon>
        <taxon>Bacillati</taxon>
        <taxon>Actinomycetota</taxon>
        <taxon>Actinomycetes</taxon>
        <taxon>Kitasatosporales</taxon>
        <taxon>Streptomycetaceae</taxon>
        <taxon>Actinacidiphila</taxon>
    </lineage>
</organism>
<dbReference type="GO" id="GO:0070069">
    <property type="term" value="C:cytochrome complex"/>
    <property type="evidence" value="ECO:0007669"/>
    <property type="project" value="InterPro"/>
</dbReference>
<evidence type="ECO:0000256" key="6">
    <source>
        <dbReference type="ARBA" id="ARBA00022692"/>
    </source>
</evidence>
<accession>A0A4U0RLB4</accession>
<dbReference type="InterPro" id="IPR002585">
    <property type="entry name" value="Cyt-d_ubiquinol_oxidase_su_1"/>
</dbReference>
<keyword evidence="3" id="KW-0813">Transport</keyword>
<evidence type="ECO:0000256" key="10">
    <source>
        <dbReference type="ARBA" id="ARBA00023004"/>
    </source>
</evidence>
<evidence type="ECO:0000256" key="8">
    <source>
        <dbReference type="ARBA" id="ARBA00022982"/>
    </source>
</evidence>
<comment type="subcellular location">
    <subcellularLocation>
        <location evidence="1">Cell membrane</location>
        <topology evidence="1">Multi-pass membrane protein</topology>
    </subcellularLocation>
</comment>
<evidence type="ECO:0000256" key="9">
    <source>
        <dbReference type="ARBA" id="ARBA00022989"/>
    </source>
</evidence>
<dbReference type="AlphaFoldDB" id="A0A4U0RLB4"/>
<keyword evidence="9" id="KW-1133">Transmembrane helix</keyword>
<proteinExistence type="inferred from homology"/>
<evidence type="ECO:0000313" key="13">
    <source>
        <dbReference type="Proteomes" id="UP000305778"/>
    </source>
</evidence>
<name>A0A4U0RLB4_9ACTN</name>
<evidence type="ECO:0000256" key="3">
    <source>
        <dbReference type="ARBA" id="ARBA00022448"/>
    </source>
</evidence>
<keyword evidence="7" id="KW-0479">Metal-binding</keyword>
<keyword evidence="6" id="KW-0812">Transmembrane</keyword>
<dbReference type="GO" id="GO:0005886">
    <property type="term" value="C:plasma membrane"/>
    <property type="evidence" value="ECO:0007669"/>
    <property type="project" value="UniProtKB-SubCell"/>
</dbReference>
<evidence type="ECO:0000256" key="4">
    <source>
        <dbReference type="ARBA" id="ARBA00022475"/>
    </source>
</evidence>
<dbReference type="GO" id="GO:0019646">
    <property type="term" value="P:aerobic electron transport chain"/>
    <property type="evidence" value="ECO:0007669"/>
    <property type="project" value="InterPro"/>
</dbReference>
<evidence type="ECO:0000256" key="2">
    <source>
        <dbReference type="ARBA" id="ARBA00009819"/>
    </source>
</evidence>
<keyword evidence="10" id="KW-0408">Iron</keyword>
<keyword evidence="11" id="KW-0472">Membrane</keyword>
<dbReference type="EMBL" id="SUMC01000157">
    <property type="protein sequence ID" value="TJZ96561.1"/>
    <property type="molecule type" value="Genomic_DNA"/>
</dbReference>
<protein>
    <submittedName>
        <fullName evidence="12">Cytochrome ubiquinol oxidase subunit I</fullName>
    </submittedName>
</protein>
<evidence type="ECO:0000313" key="12">
    <source>
        <dbReference type="EMBL" id="TJZ96561.1"/>
    </source>
</evidence>
<reference evidence="12 13" key="1">
    <citation type="submission" date="2019-04" db="EMBL/GenBank/DDBJ databases">
        <title>Streptomyces oryziradicis sp. nov., a novel actinomycete isolated from rhizosphere soil of rice (Oryza sativa L.).</title>
        <authorList>
            <person name="Li C."/>
        </authorList>
    </citation>
    <scope>NUCLEOTIDE SEQUENCE [LARGE SCALE GENOMIC DNA]</scope>
    <source>
        <strain evidence="12 13">NEAU-C40</strain>
    </source>
</reference>
<keyword evidence="13" id="KW-1185">Reference proteome</keyword>
<sequence>MPLTVAALAAPVQVLVGDWAGREVASIQPVKLAAMEGLPATTRGALLHLLGWFTDSGVECRIRHRDFQGAVAGGFPQPERGRSGTGLGAARRLAAGQRGAVQLPDDGRDRVAARPSRSGLPLRARATSPTTRIRLVLSRGRGGRPALARGACVRLGGH</sequence>
<keyword evidence="4" id="KW-1003">Cell membrane</keyword>
<keyword evidence="8" id="KW-0249">Electron transport</keyword>
<evidence type="ECO:0000256" key="5">
    <source>
        <dbReference type="ARBA" id="ARBA00022617"/>
    </source>
</evidence>
<keyword evidence="5" id="KW-0349">Heme</keyword>
<comment type="caution">
    <text evidence="12">The sequence shown here is derived from an EMBL/GenBank/DDBJ whole genome shotgun (WGS) entry which is preliminary data.</text>
</comment>
<dbReference type="Pfam" id="PF01654">
    <property type="entry name" value="Cyt_bd_oxida_I"/>
    <property type="match status" value="1"/>
</dbReference>